<name>E4XGR2_OIKDI</name>
<organism evidence="1">
    <name type="scientific">Oikopleura dioica</name>
    <name type="common">Tunicate</name>
    <dbReference type="NCBI Taxonomy" id="34765"/>
    <lineage>
        <taxon>Eukaryota</taxon>
        <taxon>Metazoa</taxon>
        <taxon>Chordata</taxon>
        <taxon>Tunicata</taxon>
        <taxon>Appendicularia</taxon>
        <taxon>Copelata</taxon>
        <taxon>Oikopleuridae</taxon>
        <taxon>Oikopleura</taxon>
    </lineage>
</organism>
<accession>E4XGR2</accession>
<dbReference type="EMBL" id="FN653049">
    <property type="protein sequence ID" value="CBY09860.1"/>
    <property type="molecule type" value="Genomic_DNA"/>
</dbReference>
<gene>
    <name evidence="1" type="ORF">GSOID_T00010676001</name>
</gene>
<reference evidence="1" key="1">
    <citation type="journal article" date="2010" name="Science">
        <title>Plasticity of animal genome architecture unmasked by rapid evolution of a pelagic tunicate.</title>
        <authorList>
            <person name="Denoeud F."/>
            <person name="Henriet S."/>
            <person name="Mungpakdee S."/>
            <person name="Aury J.M."/>
            <person name="Da Silva C."/>
            <person name="Brinkmann H."/>
            <person name="Mikhaleva J."/>
            <person name="Olsen L.C."/>
            <person name="Jubin C."/>
            <person name="Canestro C."/>
            <person name="Bouquet J.M."/>
            <person name="Danks G."/>
            <person name="Poulain J."/>
            <person name="Campsteijn C."/>
            <person name="Adamski M."/>
            <person name="Cross I."/>
            <person name="Yadetie F."/>
            <person name="Muffato M."/>
            <person name="Louis A."/>
            <person name="Butcher S."/>
            <person name="Tsagkogeorga G."/>
            <person name="Konrad A."/>
            <person name="Singh S."/>
            <person name="Jensen M.F."/>
            <person name="Cong E.H."/>
            <person name="Eikeseth-Otteraa H."/>
            <person name="Noel B."/>
            <person name="Anthouard V."/>
            <person name="Porcel B.M."/>
            <person name="Kachouri-Lafond R."/>
            <person name="Nishino A."/>
            <person name="Ugolini M."/>
            <person name="Chourrout P."/>
            <person name="Nishida H."/>
            <person name="Aasland R."/>
            <person name="Huzurbazar S."/>
            <person name="Westhof E."/>
            <person name="Delsuc F."/>
            <person name="Lehrach H."/>
            <person name="Reinhardt R."/>
            <person name="Weissenbach J."/>
            <person name="Roy S.W."/>
            <person name="Artiguenave F."/>
            <person name="Postlethwait J.H."/>
            <person name="Manak J.R."/>
            <person name="Thompson E.M."/>
            <person name="Jaillon O."/>
            <person name="Du Pasquier L."/>
            <person name="Boudinot P."/>
            <person name="Liberles D.A."/>
            <person name="Volff J.N."/>
            <person name="Philippe H."/>
            <person name="Lenhard B."/>
            <person name="Roest Crollius H."/>
            <person name="Wincker P."/>
            <person name="Chourrout D."/>
        </authorList>
    </citation>
    <scope>NUCLEOTIDE SEQUENCE [LARGE SCALE GENOMIC DNA]</scope>
</reference>
<proteinExistence type="predicted"/>
<keyword evidence="2" id="KW-1185">Reference proteome</keyword>
<protein>
    <submittedName>
        <fullName evidence="1">Uncharacterized protein</fullName>
    </submittedName>
</protein>
<dbReference type="AlphaFoldDB" id="E4XGR2"/>
<sequence>MLTIIGCKLPSLSFYDRAQFMKDNEAESLRYDLLPTDDAVFIGENYSPKYHTRHIKKEDSYVQWSTGLLKVPKWHDIEANFNLLSYGKENVDWEANFVWYKESKTPEIQESVKYEVAKVVPMKRELNFDVTSPQSKANTAPRWHPQTTTFPKVSNFEMFPKAQECFPLGPSPSAKVICDDDRNCRTVCRRRFTMKGSLKKLRCENGFWISDNDQPLNELYMYFMLNYLCMPKDVAVEELVRKYKETHDNLIEPEDPFE</sequence>
<evidence type="ECO:0000313" key="2">
    <source>
        <dbReference type="Proteomes" id="UP000001307"/>
    </source>
</evidence>
<dbReference type="OrthoDB" id="10457289at2759"/>
<evidence type="ECO:0000313" key="1">
    <source>
        <dbReference type="EMBL" id="CBY09860.1"/>
    </source>
</evidence>
<dbReference type="InParanoid" id="E4XGR2"/>
<dbReference type="Proteomes" id="UP000001307">
    <property type="component" value="Unassembled WGS sequence"/>
</dbReference>